<feature type="signal peptide" evidence="1">
    <location>
        <begin position="1"/>
        <end position="19"/>
    </location>
</feature>
<dbReference type="OrthoDB" id="1086662at2"/>
<protein>
    <submittedName>
        <fullName evidence="2">Uncharacterized protein</fullName>
    </submittedName>
</protein>
<dbReference type="RefSeq" id="WP_010853365.1">
    <property type="nucleotide sequence ID" value="NZ_AQHR01000040.1"/>
</dbReference>
<evidence type="ECO:0000256" key="1">
    <source>
        <dbReference type="SAM" id="SignalP"/>
    </source>
</evidence>
<dbReference type="STRING" id="1232681.ADIS_1219"/>
<comment type="caution">
    <text evidence="2">The sequence shown here is derived from an EMBL/GenBank/DDBJ whole genome shotgun (WGS) entry which is preliminary data.</text>
</comment>
<keyword evidence="1" id="KW-0732">Signal</keyword>
<proteinExistence type="predicted"/>
<feature type="chain" id="PRO_5004451827" evidence="1">
    <location>
        <begin position="20"/>
        <end position="299"/>
    </location>
</feature>
<reference evidence="2 3" key="1">
    <citation type="submission" date="2013-02" db="EMBL/GenBank/DDBJ databases">
        <title>A novel strain isolated from Lonar lake, Maharashtra, India.</title>
        <authorList>
            <person name="Singh A."/>
        </authorList>
    </citation>
    <scope>NUCLEOTIDE SEQUENCE [LARGE SCALE GENOMIC DNA]</scope>
    <source>
        <strain evidence="2 3">AK24</strain>
    </source>
</reference>
<keyword evidence="3" id="KW-1185">Reference proteome</keyword>
<name>R7ZW33_9BACT</name>
<dbReference type="EMBL" id="AQHR01000040">
    <property type="protein sequence ID" value="EON78356.1"/>
    <property type="molecule type" value="Genomic_DNA"/>
</dbReference>
<evidence type="ECO:0000313" key="3">
    <source>
        <dbReference type="Proteomes" id="UP000013909"/>
    </source>
</evidence>
<dbReference type="Gene3D" id="2.60.40.2340">
    <property type="match status" value="1"/>
</dbReference>
<gene>
    <name evidence="2" type="ORF">ADIS_1219</name>
</gene>
<accession>R7ZW33</accession>
<sequence>MKPLTSLLVTIWLWIPCLAQSPDWNVAEQDFEHTMSLVAFLNLDGRTLEGLGNKVAAFVDGECRGVSSLTEVKSHQEHLAYLTLFGHSNNEVMTFKIYDATNNQVVDVDQPLVFRINSHRGNLLQPYSIAQPTLRASASITEVTLSGIPPLEKSNENATIVFRVDHSTSLGPHTLLFEPVEGAQVFWNNQPLASGDNQLDFSQPITIQVRSEDRSLLRSWTIVIERMGDLLVYKRNLSCLEAGAIKITGNRDGQSFSLVRAGQVISTRPMVNGEVLFESLFQGEYIVRSDAFEKQVFIE</sequence>
<dbReference type="Proteomes" id="UP000013909">
    <property type="component" value="Unassembled WGS sequence"/>
</dbReference>
<dbReference type="AlphaFoldDB" id="R7ZW33"/>
<evidence type="ECO:0000313" key="2">
    <source>
        <dbReference type="EMBL" id="EON78356.1"/>
    </source>
</evidence>
<organism evidence="2 3">
    <name type="scientific">Lunatimonas lonarensis</name>
    <dbReference type="NCBI Taxonomy" id="1232681"/>
    <lineage>
        <taxon>Bacteria</taxon>
        <taxon>Pseudomonadati</taxon>
        <taxon>Bacteroidota</taxon>
        <taxon>Cytophagia</taxon>
        <taxon>Cytophagales</taxon>
        <taxon>Cyclobacteriaceae</taxon>
    </lineage>
</organism>